<dbReference type="RefSeq" id="WP_188791551.1">
    <property type="nucleotide sequence ID" value="NZ_BMJV01000008.1"/>
</dbReference>
<proteinExistence type="predicted"/>
<name>A0A8J3EIL8_9RHOB</name>
<comment type="caution">
    <text evidence="1">The sequence shown here is derived from an EMBL/GenBank/DDBJ whole genome shotgun (WGS) entry which is preliminary data.</text>
</comment>
<organism evidence="1 2">
    <name type="scientific">Salipiger pallidus</name>
    <dbReference type="NCBI Taxonomy" id="1775170"/>
    <lineage>
        <taxon>Bacteria</taxon>
        <taxon>Pseudomonadati</taxon>
        <taxon>Pseudomonadota</taxon>
        <taxon>Alphaproteobacteria</taxon>
        <taxon>Rhodobacterales</taxon>
        <taxon>Roseobacteraceae</taxon>
        <taxon>Salipiger</taxon>
    </lineage>
</organism>
<evidence type="ECO:0000313" key="1">
    <source>
        <dbReference type="EMBL" id="GGG82084.1"/>
    </source>
</evidence>
<reference evidence="1" key="2">
    <citation type="submission" date="2020-09" db="EMBL/GenBank/DDBJ databases">
        <authorList>
            <person name="Sun Q."/>
            <person name="Zhou Y."/>
        </authorList>
    </citation>
    <scope>NUCLEOTIDE SEQUENCE</scope>
    <source>
        <strain evidence="1">CGMCC 1.15762</strain>
    </source>
</reference>
<dbReference type="AlphaFoldDB" id="A0A8J3EIL8"/>
<keyword evidence="2" id="KW-1185">Reference proteome</keyword>
<evidence type="ECO:0000313" key="2">
    <source>
        <dbReference type="Proteomes" id="UP000617145"/>
    </source>
</evidence>
<gene>
    <name evidence="1" type="ORF">GCM10011415_34680</name>
</gene>
<accession>A0A8J3EIL8</accession>
<dbReference type="Proteomes" id="UP000617145">
    <property type="component" value="Unassembled WGS sequence"/>
</dbReference>
<dbReference type="EMBL" id="BMJV01000008">
    <property type="protein sequence ID" value="GGG82084.1"/>
    <property type="molecule type" value="Genomic_DNA"/>
</dbReference>
<reference evidence="1" key="1">
    <citation type="journal article" date="2014" name="Int. J. Syst. Evol. Microbiol.">
        <title>Complete genome sequence of Corynebacterium casei LMG S-19264T (=DSM 44701T), isolated from a smear-ripened cheese.</title>
        <authorList>
            <consortium name="US DOE Joint Genome Institute (JGI-PGF)"/>
            <person name="Walter F."/>
            <person name="Albersmeier A."/>
            <person name="Kalinowski J."/>
            <person name="Ruckert C."/>
        </authorList>
    </citation>
    <scope>NUCLEOTIDE SEQUENCE</scope>
    <source>
        <strain evidence="1">CGMCC 1.15762</strain>
    </source>
</reference>
<protein>
    <submittedName>
        <fullName evidence="1">Uncharacterized protein</fullName>
    </submittedName>
</protein>
<sequence>MQIILHLGVHCTDEDRLLKGLLRNAEDFRKDGVAIPGPSRYRALLSEALNSLGDGEPAPEAREVLLDTILTEDPEHVQRLILSHENLLTVPKLTLAGGRLYRKLEQRLTGMRKLFPGDEMEVCLGLRDFASFLPAVYRATPVSSFDEFLNGVDPMHLRWSHVITRIHETLPDAGVTVWCNEDTPLVWGEVMRELAGIELSRKIIGSFDIFSEIVSPEGMKRFRGFLKENPKINEMQKRRVMLAILDKYALEGAIEEELDLPGWDDAYVEALTARYEQDVERIGQMPGVTLIDP</sequence>